<evidence type="ECO:0000313" key="6">
    <source>
        <dbReference type="EMBL" id="TCY77061.1"/>
    </source>
</evidence>
<dbReference type="RefSeq" id="WP_162824766.1">
    <property type="nucleotide sequence ID" value="NZ_FLFQ01000030.1"/>
</dbReference>
<accession>A0A483QZ60</accession>
<proteinExistence type="predicted"/>
<dbReference type="EMBL" id="SDDH01000119">
    <property type="protein sequence ID" value="TCY61178.1"/>
    <property type="molecule type" value="Genomic_DNA"/>
</dbReference>
<dbReference type="EMBL" id="SDDI01000152">
    <property type="protein sequence ID" value="TCY75417.1"/>
    <property type="molecule type" value="Genomic_DNA"/>
</dbReference>
<evidence type="ECO:0000313" key="7">
    <source>
        <dbReference type="EMBL" id="TCZ58651.1"/>
    </source>
</evidence>
<protein>
    <submittedName>
        <fullName evidence="2">Conjugal transfer protein TrbI</fullName>
    </submittedName>
</protein>
<dbReference type="AlphaFoldDB" id="A0A483QZ60"/>
<comment type="caution">
    <text evidence="2">The sequence shown here is derived from an EMBL/GenBank/DDBJ whole genome shotgun (WGS) entry which is preliminary data.</text>
</comment>
<organism evidence="2">
    <name type="scientific">Klebsiella pneumoniae</name>
    <dbReference type="NCBI Taxonomy" id="573"/>
    <lineage>
        <taxon>Bacteria</taxon>
        <taxon>Pseudomonadati</taxon>
        <taxon>Pseudomonadota</taxon>
        <taxon>Gammaproteobacteria</taxon>
        <taxon>Enterobacterales</taxon>
        <taxon>Enterobacteriaceae</taxon>
        <taxon>Klebsiella/Raoultella group</taxon>
        <taxon>Klebsiella</taxon>
        <taxon>Klebsiella pneumoniae complex</taxon>
    </lineage>
</organism>
<name>A0A483QZ60_KLEPN</name>
<dbReference type="Pfam" id="PF09677">
    <property type="entry name" value="TrbI_Ftype"/>
    <property type="match status" value="1"/>
</dbReference>
<dbReference type="EMBL" id="SDDB01000107">
    <property type="protein sequence ID" value="TCY30034.1"/>
    <property type="molecule type" value="Genomic_DNA"/>
</dbReference>
<evidence type="ECO:0000313" key="8">
    <source>
        <dbReference type="EMBL" id="TCZ59660.1"/>
    </source>
</evidence>
<dbReference type="EMBL" id="SDDI01000090">
    <property type="protein sequence ID" value="TCY77061.1"/>
    <property type="molecule type" value="Genomic_DNA"/>
</dbReference>
<gene>
    <name evidence="2" type="ORF">ETF04_26925</name>
    <name evidence="1" type="ORF">ETF04_27820</name>
    <name evidence="4" type="ORF">ETH45_27290</name>
    <name evidence="3" type="ORF">ETH45_28100</name>
    <name evidence="6" type="ORF">ETH49_27460</name>
    <name evidence="5" type="ORF">ETH49_28150</name>
    <name evidence="8" type="ORF">ETH64_27425</name>
    <name evidence="7" type="ORF">ETH64_27600</name>
</gene>
<dbReference type="EMBL" id="SDDU01000092">
    <property type="protein sequence ID" value="TCZ58651.1"/>
    <property type="molecule type" value="Genomic_DNA"/>
</dbReference>
<reference evidence="2" key="1">
    <citation type="submission" date="2019-01" db="EMBL/GenBank/DDBJ databases">
        <authorList>
            <person name="Lista F."/>
            <person name="Anselmo A."/>
        </authorList>
    </citation>
    <scope>NUCLEOTIDE SEQUENCE</scope>
    <source>
        <strain evidence="5">13R</strain>
        <strain evidence="3">14R</strain>
        <strain evidence="7">1R</strain>
        <strain evidence="2">20R</strain>
    </source>
</reference>
<dbReference type="InterPro" id="IPR014115">
    <property type="entry name" value="TrbI_Ftype"/>
</dbReference>
<evidence type="ECO:0000313" key="2">
    <source>
        <dbReference type="EMBL" id="TCY30034.1"/>
    </source>
</evidence>
<dbReference type="EMBL" id="SDDH01000199">
    <property type="protein sequence ID" value="TCY59418.1"/>
    <property type="molecule type" value="Genomic_DNA"/>
</dbReference>
<feature type="non-terminal residue" evidence="2">
    <location>
        <position position="1"/>
    </location>
</feature>
<dbReference type="EMBL" id="SDDB01000194">
    <property type="protein sequence ID" value="TCY28328.1"/>
    <property type="molecule type" value="Genomic_DNA"/>
</dbReference>
<evidence type="ECO:0000313" key="3">
    <source>
        <dbReference type="EMBL" id="TCY59418.1"/>
    </source>
</evidence>
<sequence>EKSLAEYQQQHHVVILVSPAVVQGAPDVTRNIQHDIARRMKGEQ</sequence>
<evidence type="ECO:0000313" key="1">
    <source>
        <dbReference type="EMBL" id="TCY28328.1"/>
    </source>
</evidence>
<dbReference type="EMBL" id="SDDU01000083">
    <property type="protein sequence ID" value="TCZ59660.1"/>
    <property type="molecule type" value="Genomic_DNA"/>
</dbReference>
<evidence type="ECO:0000313" key="5">
    <source>
        <dbReference type="EMBL" id="TCY75417.1"/>
    </source>
</evidence>
<evidence type="ECO:0000313" key="4">
    <source>
        <dbReference type="EMBL" id="TCY61178.1"/>
    </source>
</evidence>